<evidence type="ECO:0000313" key="3">
    <source>
        <dbReference type="Proteomes" id="UP001165341"/>
    </source>
</evidence>
<accession>A0AA41UGF9</accession>
<feature type="compositionally biased region" description="Low complexity" evidence="1">
    <location>
        <begin position="183"/>
        <end position="193"/>
    </location>
</feature>
<keyword evidence="3" id="KW-1185">Reference proteome</keyword>
<dbReference type="RefSeq" id="WP_243013184.1">
    <property type="nucleotide sequence ID" value="NZ_JALGAR010000006.1"/>
</dbReference>
<evidence type="ECO:0000256" key="1">
    <source>
        <dbReference type="SAM" id="MobiDB-lite"/>
    </source>
</evidence>
<proteinExistence type="predicted"/>
<dbReference type="EMBL" id="JALGAR010000006">
    <property type="protein sequence ID" value="MCI4659693.1"/>
    <property type="molecule type" value="Genomic_DNA"/>
</dbReference>
<dbReference type="AlphaFoldDB" id="A0AA41UGF9"/>
<name>A0AA41UGF9_9MICO</name>
<evidence type="ECO:0000313" key="2">
    <source>
        <dbReference type="EMBL" id="MCI4659693.1"/>
    </source>
</evidence>
<sequence length="199" mass="21778">MRAIITNEDVGTTIDFRSAGIYQAQHPWPKATVVSAGRGLVFVRNAKPGEPKSYGTLFIEVYPPGAAFIRGEGVSAEECENAAWAKYQLALHCTDGSGTHDWEPRDYHNGAGFCSRCKTFGSKVFTGEQLGQFCKTCQIGTTYHWDTDANGNLEYLCEEHVPPRPERTLSELLSELFDDDADASPAAPAHSLDTTTKEA</sequence>
<gene>
    <name evidence="2" type="ORF">MQH31_17955</name>
</gene>
<organism evidence="2 3">
    <name type="scientific">Cryobacterium zhongshanensis</name>
    <dbReference type="NCBI Taxonomy" id="2928153"/>
    <lineage>
        <taxon>Bacteria</taxon>
        <taxon>Bacillati</taxon>
        <taxon>Actinomycetota</taxon>
        <taxon>Actinomycetes</taxon>
        <taxon>Micrococcales</taxon>
        <taxon>Microbacteriaceae</taxon>
        <taxon>Cryobacterium</taxon>
    </lineage>
</organism>
<feature type="region of interest" description="Disordered" evidence="1">
    <location>
        <begin position="180"/>
        <end position="199"/>
    </location>
</feature>
<reference evidence="2" key="1">
    <citation type="submission" date="2022-03" db="EMBL/GenBank/DDBJ databases">
        <title>Cryobacterium sp. nov. strain ZS14-85, isolated from Antarctic soil.</title>
        <authorList>
            <person name="Li J."/>
            <person name="Niu G."/>
        </authorList>
    </citation>
    <scope>NUCLEOTIDE SEQUENCE</scope>
    <source>
        <strain evidence="2">ZS14-85</strain>
    </source>
</reference>
<protein>
    <submittedName>
        <fullName evidence="2">Uncharacterized protein</fullName>
    </submittedName>
</protein>
<comment type="caution">
    <text evidence="2">The sequence shown here is derived from an EMBL/GenBank/DDBJ whole genome shotgun (WGS) entry which is preliminary data.</text>
</comment>
<dbReference type="Proteomes" id="UP001165341">
    <property type="component" value="Unassembled WGS sequence"/>
</dbReference>